<dbReference type="PaxDb" id="2903-EOD22770"/>
<dbReference type="EnsemblProtists" id="EOD23712">
    <property type="protein sequence ID" value="EOD23712"/>
    <property type="gene ID" value="EMIHUDRAFT_116232"/>
</dbReference>
<dbReference type="SUPFAM" id="SSF54001">
    <property type="entry name" value="Cysteine proteinases"/>
    <property type="match status" value="1"/>
</dbReference>
<evidence type="ECO:0000259" key="7">
    <source>
        <dbReference type="PROSITE" id="PS50203"/>
    </source>
</evidence>
<feature type="domain" description="Calpain catalytic" evidence="7">
    <location>
        <begin position="218"/>
        <end position="544"/>
    </location>
</feature>
<dbReference type="GeneID" id="17269284"/>
<accession>A0A0D3JGY5</accession>
<dbReference type="Gene3D" id="3.90.70.10">
    <property type="entry name" value="Cysteine proteinases"/>
    <property type="match status" value="1"/>
</dbReference>
<reference evidence="9" key="1">
    <citation type="journal article" date="2013" name="Nature">
        <title>Pan genome of the phytoplankton Emiliania underpins its global distribution.</title>
        <authorList>
            <person name="Read B.A."/>
            <person name="Kegel J."/>
            <person name="Klute M.J."/>
            <person name="Kuo A."/>
            <person name="Lefebvre S.C."/>
            <person name="Maumus F."/>
            <person name="Mayer C."/>
            <person name="Miller J."/>
            <person name="Monier A."/>
            <person name="Salamov A."/>
            <person name="Young J."/>
            <person name="Aguilar M."/>
            <person name="Claverie J.M."/>
            <person name="Frickenhaus S."/>
            <person name="Gonzalez K."/>
            <person name="Herman E.K."/>
            <person name="Lin Y.C."/>
            <person name="Napier J."/>
            <person name="Ogata H."/>
            <person name="Sarno A.F."/>
            <person name="Shmutz J."/>
            <person name="Schroeder D."/>
            <person name="de Vargas C."/>
            <person name="Verret F."/>
            <person name="von Dassow P."/>
            <person name="Valentin K."/>
            <person name="Van de Peer Y."/>
            <person name="Wheeler G."/>
            <person name="Dacks J.B."/>
            <person name="Delwiche C.F."/>
            <person name="Dyhrman S.T."/>
            <person name="Glockner G."/>
            <person name="John U."/>
            <person name="Richards T."/>
            <person name="Worden A.Z."/>
            <person name="Zhang X."/>
            <person name="Grigoriev I.V."/>
            <person name="Allen A.E."/>
            <person name="Bidle K."/>
            <person name="Borodovsky M."/>
            <person name="Bowler C."/>
            <person name="Brownlee C."/>
            <person name="Cock J.M."/>
            <person name="Elias M."/>
            <person name="Gladyshev V.N."/>
            <person name="Groth M."/>
            <person name="Guda C."/>
            <person name="Hadaegh A."/>
            <person name="Iglesias-Rodriguez M.D."/>
            <person name="Jenkins J."/>
            <person name="Jones B.M."/>
            <person name="Lawson T."/>
            <person name="Leese F."/>
            <person name="Lindquist E."/>
            <person name="Lobanov A."/>
            <person name="Lomsadze A."/>
            <person name="Malik S.B."/>
            <person name="Marsh M.E."/>
            <person name="Mackinder L."/>
            <person name="Mock T."/>
            <person name="Mueller-Roeber B."/>
            <person name="Pagarete A."/>
            <person name="Parker M."/>
            <person name="Probert I."/>
            <person name="Quesneville H."/>
            <person name="Raines C."/>
            <person name="Rensing S.A."/>
            <person name="Riano-Pachon D.M."/>
            <person name="Richier S."/>
            <person name="Rokitta S."/>
            <person name="Shiraiwa Y."/>
            <person name="Soanes D.M."/>
            <person name="van der Giezen M."/>
            <person name="Wahlund T.M."/>
            <person name="Williams B."/>
            <person name="Wilson W."/>
            <person name="Wolfe G."/>
            <person name="Wurch L.L."/>
        </authorList>
    </citation>
    <scope>NUCLEOTIDE SEQUENCE</scope>
</reference>
<reference evidence="8" key="2">
    <citation type="submission" date="2024-10" db="UniProtKB">
        <authorList>
            <consortium name="EnsemblProtists"/>
        </authorList>
    </citation>
    <scope>IDENTIFICATION</scope>
</reference>
<dbReference type="eggNOG" id="KOG0045">
    <property type="taxonomic scope" value="Eukaryota"/>
</dbReference>
<dbReference type="HOGENOM" id="CLU_441080_0_0_1"/>
<protein>
    <recommendedName>
        <fullName evidence="7">Calpain catalytic domain-containing protein</fullName>
    </recommendedName>
</protein>
<dbReference type="SMART" id="SM00230">
    <property type="entry name" value="CysPc"/>
    <property type="match status" value="1"/>
</dbReference>
<dbReference type="OMA" id="NLHWGDP"/>
<name>A0A0D3JGY5_EMIH1</name>
<dbReference type="InterPro" id="IPR001300">
    <property type="entry name" value="Peptidase_C2_calpain_cat"/>
</dbReference>
<keyword evidence="4 6" id="KW-0788">Thiol protease</keyword>
<dbReference type="RefSeq" id="XP_005776141.1">
    <property type="nucleotide sequence ID" value="XM_005776084.1"/>
</dbReference>
<dbReference type="PRINTS" id="PR00704">
    <property type="entry name" value="CALPAIN"/>
</dbReference>
<dbReference type="PANTHER" id="PTHR10183">
    <property type="entry name" value="CALPAIN"/>
    <property type="match status" value="1"/>
</dbReference>
<keyword evidence="2 6" id="KW-0645">Protease</keyword>
<evidence type="ECO:0000256" key="1">
    <source>
        <dbReference type="ARBA" id="ARBA00007623"/>
    </source>
</evidence>
<proteinExistence type="inferred from homology"/>
<feature type="active site" evidence="5 6">
    <location>
        <position position="485"/>
    </location>
</feature>
<feature type="active site" evidence="5 6">
    <location>
        <position position="465"/>
    </location>
</feature>
<dbReference type="PROSITE" id="PS50203">
    <property type="entry name" value="CALPAIN_CAT"/>
    <property type="match status" value="1"/>
</dbReference>
<dbReference type="GO" id="GO:0006508">
    <property type="term" value="P:proteolysis"/>
    <property type="evidence" value="ECO:0007669"/>
    <property type="project" value="UniProtKB-KW"/>
</dbReference>
<evidence type="ECO:0000256" key="6">
    <source>
        <dbReference type="PROSITE-ProRule" id="PRU00239"/>
    </source>
</evidence>
<sequence length="620" mass="66378">MSMYLVGSTPKGANASLLGEYKRTRRAKVYTFTSDPSRFLHYSRGRWWVGATPGEWSGYLYVEDDAATPDKITATWKVYDGEWLDAPNLRCVATSPLASAAAEVFIVGKTPGGVNSGSLGKFVRGADLLNSRYVYRKVTGGNVSYLFYAIGSWWVGDSLPRGSSAGGYVRVETDAWLPELAPAHGWLVASSQSGWLAAPDIRCVTSAPAPPDPRSDGKYIDASFPPEQSSLGSAAGWDAPTKVDCWLRAGALAGTDSDLFDGIGPGDLLQGSIGDCFLLASLACVAEHPELIESLFLEEQASDTGAYTLRLFSAEAGEWVSTTIDDTIPSSWNWGHPETLFAGSNATSPGASGEEWAMLLEKAVAKYCGSYGALVGGSSAWALQLLLGPSQPVQVFQRVDSRGLRWGAFRLERERLAASGAARSPGKVFLIGTPGDERGADDIWRGVAGQRTLEVRRRDELVTDHAYSVLRAVEAGGFRLLQLRNPWGNEVEWRGDWGDASPLWGRHPEVADAVGFSAAADGTFWIGFEQWADLFTTLSICSTAEAFAKARKEGSFAATRAARDSPQAASRGVNFLGRPARARMHISVVEAAKLTPCPAPDVPDEAPQVEGAGGCSCLVQ</sequence>
<evidence type="ECO:0000256" key="2">
    <source>
        <dbReference type="ARBA" id="ARBA00022670"/>
    </source>
</evidence>
<dbReference type="KEGG" id="ehx:EMIHUDRAFT_95406"/>
<evidence type="ECO:0000313" key="8">
    <source>
        <dbReference type="EnsemblProtists" id="EOD22770"/>
    </source>
</evidence>
<comment type="similarity">
    <text evidence="1">Belongs to the peptidase C2 family.</text>
</comment>
<dbReference type="KEGG" id="ehx:EMIHUDRAFT_116232"/>
<dbReference type="Proteomes" id="UP000013827">
    <property type="component" value="Unassembled WGS sequence"/>
</dbReference>
<evidence type="ECO:0000256" key="4">
    <source>
        <dbReference type="ARBA" id="ARBA00022807"/>
    </source>
</evidence>
<dbReference type="EnsemblProtists" id="EOD22770">
    <property type="protein sequence ID" value="EOD22770"/>
    <property type="gene ID" value="EMIHUDRAFT_95406"/>
</dbReference>
<feature type="active site" evidence="5 6">
    <location>
        <position position="276"/>
    </location>
</feature>
<dbReference type="InterPro" id="IPR038765">
    <property type="entry name" value="Papain-like_cys_pep_sf"/>
</dbReference>
<keyword evidence="3 6" id="KW-0378">Hydrolase</keyword>
<organism evidence="8 9">
    <name type="scientific">Emiliania huxleyi (strain CCMP1516)</name>
    <dbReference type="NCBI Taxonomy" id="280463"/>
    <lineage>
        <taxon>Eukaryota</taxon>
        <taxon>Haptista</taxon>
        <taxon>Haptophyta</taxon>
        <taxon>Prymnesiophyceae</taxon>
        <taxon>Isochrysidales</taxon>
        <taxon>Noelaerhabdaceae</taxon>
        <taxon>Emiliania</taxon>
    </lineage>
</organism>
<dbReference type="PANTHER" id="PTHR10183:SF379">
    <property type="entry name" value="CALPAIN-5"/>
    <property type="match status" value="1"/>
</dbReference>
<dbReference type="Pfam" id="PF00648">
    <property type="entry name" value="Peptidase_C2"/>
    <property type="match status" value="1"/>
</dbReference>
<evidence type="ECO:0000256" key="3">
    <source>
        <dbReference type="ARBA" id="ARBA00022801"/>
    </source>
</evidence>
<evidence type="ECO:0000313" key="9">
    <source>
        <dbReference type="Proteomes" id="UP000013827"/>
    </source>
</evidence>
<evidence type="ECO:0000256" key="5">
    <source>
        <dbReference type="PIRSR" id="PIRSR622684-1"/>
    </source>
</evidence>
<dbReference type="STRING" id="2903.R1E7P0"/>
<dbReference type="GeneID" id="17268317"/>
<dbReference type="AlphaFoldDB" id="A0A0D3JGY5"/>
<keyword evidence="9" id="KW-1185">Reference proteome</keyword>
<dbReference type="InterPro" id="IPR022684">
    <property type="entry name" value="Calpain_cysteine_protease"/>
</dbReference>
<dbReference type="RefSeq" id="XP_005775199.1">
    <property type="nucleotide sequence ID" value="XM_005775142.1"/>
</dbReference>
<dbReference type="GO" id="GO:0004198">
    <property type="term" value="F:calcium-dependent cysteine-type endopeptidase activity"/>
    <property type="evidence" value="ECO:0007669"/>
    <property type="project" value="InterPro"/>
</dbReference>